<evidence type="ECO:0000313" key="3">
    <source>
        <dbReference type="Proteomes" id="UP000799778"/>
    </source>
</evidence>
<proteinExistence type="predicted"/>
<dbReference type="AlphaFoldDB" id="A0A6A5XXZ8"/>
<protein>
    <recommendedName>
        <fullName evidence="4">Ankyrin</fullName>
    </recommendedName>
</protein>
<dbReference type="OrthoDB" id="432528at2759"/>
<organism evidence="2 3">
    <name type="scientific">Aaosphaeria arxii CBS 175.79</name>
    <dbReference type="NCBI Taxonomy" id="1450172"/>
    <lineage>
        <taxon>Eukaryota</taxon>
        <taxon>Fungi</taxon>
        <taxon>Dikarya</taxon>
        <taxon>Ascomycota</taxon>
        <taxon>Pezizomycotina</taxon>
        <taxon>Dothideomycetes</taxon>
        <taxon>Pleosporomycetidae</taxon>
        <taxon>Pleosporales</taxon>
        <taxon>Pleosporales incertae sedis</taxon>
        <taxon>Aaosphaeria</taxon>
    </lineage>
</organism>
<dbReference type="GeneID" id="54283218"/>
<dbReference type="InterPro" id="IPR011043">
    <property type="entry name" value="Gal_Oxase/kelch_b-propeller"/>
</dbReference>
<accession>A0A6A5XXZ8</accession>
<evidence type="ECO:0000313" key="2">
    <source>
        <dbReference type="EMBL" id="KAF2017829.1"/>
    </source>
</evidence>
<evidence type="ECO:0008006" key="4">
    <source>
        <dbReference type="Google" id="ProtNLM"/>
    </source>
</evidence>
<dbReference type="RefSeq" id="XP_033386168.1">
    <property type="nucleotide sequence ID" value="XM_033525821.1"/>
</dbReference>
<name>A0A6A5XXZ8_9PLEO</name>
<evidence type="ECO:0000256" key="1">
    <source>
        <dbReference type="SAM" id="MobiDB-lite"/>
    </source>
</evidence>
<feature type="compositionally biased region" description="Basic and acidic residues" evidence="1">
    <location>
        <begin position="1"/>
        <end position="10"/>
    </location>
</feature>
<reference evidence="2" key="1">
    <citation type="journal article" date="2020" name="Stud. Mycol.">
        <title>101 Dothideomycetes genomes: a test case for predicting lifestyles and emergence of pathogens.</title>
        <authorList>
            <person name="Haridas S."/>
            <person name="Albert R."/>
            <person name="Binder M."/>
            <person name="Bloem J."/>
            <person name="Labutti K."/>
            <person name="Salamov A."/>
            <person name="Andreopoulos B."/>
            <person name="Baker S."/>
            <person name="Barry K."/>
            <person name="Bills G."/>
            <person name="Bluhm B."/>
            <person name="Cannon C."/>
            <person name="Castanera R."/>
            <person name="Culley D."/>
            <person name="Daum C."/>
            <person name="Ezra D."/>
            <person name="Gonzalez J."/>
            <person name="Henrissat B."/>
            <person name="Kuo A."/>
            <person name="Liang C."/>
            <person name="Lipzen A."/>
            <person name="Lutzoni F."/>
            <person name="Magnuson J."/>
            <person name="Mondo S."/>
            <person name="Nolan M."/>
            <person name="Ohm R."/>
            <person name="Pangilinan J."/>
            <person name="Park H.-J."/>
            <person name="Ramirez L."/>
            <person name="Alfaro M."/>
            <person name="Sun H."/>
            <person name="Tritt A."/>
            <person name="Yoshinaga Y."/>
            <person name="Zwiers L.-H."/>
            <person name="Turgeon B."/>
            <person name="Goodwin S."/>
            <person name="Spatafora J."/>
            <person name="Crous P."/>
            <person name="Grigoriev I."/>
        </authorList>
    </citation>
    <scope>NUCLEOTIDE SEQUENCE</scope>
    <source>
        <strain evidence="2">CBS 175.79</strain>
    </source>
</reference>
<dbReference type="EMBL" id="ML978068">
    <property type="protein sequence ID" value="KAF2017829.1"/>
    <property type="molecule type" value="Genomic_DNA"/>
</dbReference>
<keyword evidence="3" id="KW-1185">Reference proteome</keyword>
<dbReference type="Proteomes" id="UP000799778">
    <property type="component" value="Unassembled WGS sequence"/>
</dbReference>
<feature type="region of interest" description="Disordered" evidence="1">
    <location>
        <begin position="1"/>
        <end position="26"/>
    </location>
</feature>
<gene>
    <name evidence="2" type="ORF">BU24DRAFT_407801</name>
</gene>
<sequence length="343" mass="38419">MSVQETRPEENGTEPQEAKPQTPTLSELLYEAISENNLDDARAALERGADPNGEDECFSTDGVFQLAETKEMITLLYDHGAKVHKLHMKEPARSLLVGLSGADDEDDILARLTREQYDAGSALRFGTANPHKMDVAFWNVMVEARCWAYSARQKFRREGEGAFGTAPVWCFDRFGHSLTKLPDGGFVQIAGEHEDFYDPDFAIYNDVVVHHADSTAANPKFDIYGYPEDVFPPTDFHSATYVPSQNAIYIIGNNGYSTEVDVKQRNEGVTPVYRLEVGTWKIQKMETTGDAPGWIYKHQASLEGQDIVVGPDLDEYLSDSTSYKRAQRYKVVEDGEAELVEIQ</sequence>
<dbReference type="SUPFAM" id="SSF50965">
    <property type="entry name" value="Galactose oxidase, central domain"/>
    <property type="match status" value="1"/>
</dbReference>